<dbReference type="Pfam" id="PF12867">
    <property type="entry name" value="DinB_2"/>
    <property type="match status" value="1"/>
</dbReference>
<evidence type="ECO:0000313" key="3">
    <source>
        <dbReference type="Proteomes" id="UP000031408"/>
    </source>
</evidence>
<protein>
    <recommendedName>
        <fullName evidence="1">DinB-like domain-containing protein</fullName>
    </recommendedName>
</protein>
<dbReference type="SUPFAM" id="SSF109854">
    <property type="entry name" value="DinB/YfiT-like putative metalloenzymes"/>
    <property type="match status" value="1"/>
</dbReference>
<reference evidence="2 3" key="1">
    <citation type="submission" date="2014-11" db="EMBL/GenBank/DDBJ databases">
        <title>Genome sequence of Flavihumibacter solisilvae 3-3.</title>
        <authorList>
            <person name="Zhou G."/>
            <person name="Li M."/>
            <person name="Wang G."/>
        </authorList>
    </citation>
    <scope>NUCLEOTIDE SEQUENCE [LARGE SCALE GENOMIC DNA]</scope>
    <source>
        <strain evidence="2 3">3-3</strain>
    </source>
</reference>
<keyword evidence="3" id="KW-1185">Reference proteome</keyword>
<sequence length="172" mass="19838">MTLLKWFDRNFTFGLPNAMLPFYLERLAGTSTRMRAKLDGIDDSILSEKYNGKWSVKQHIGHLAEVDQVASKRIVEMVSGKPELSPAVFEPKDYSTWALQEVLDHFDRIRKENLSHYEKLTEEQLQMASLHPRLKVMMTPVDLAFFDAEHDDHHLVAINEIVKALLKEKATS</sequence>
<dbReference type="OrthoDB" id="1431064at2"/>
<accession>A0A0C1IWT2</accession>
<comment type="caution">
    <text evidence="2">The sequence shown here is derived from an EMBL/GenBank/DDBJ whole genome shotgun (WGS) entry which is preliminary data.</text>
</comment>
<gene>
    <name evidence="2" type="ORF">OI18_08575</name>
</gene>
<dbReference type="InterPro" id="IPR034660">
    <property type="entry name" value="DinB/YfiT-like"/>
</dbReference>
<evidence type="ECO:0000259" key="1">
    <source>
        <dbReference type="Pfam" id="PF12867"/>
    </source>
</evidence>
<organism evidence="2 3">
    <name type="scientific">Flavihumibacter solisilvae</name>
    <dbReference type="NCBI Taxonomy" id="1349421"/>
    <lineage>
        <taxon>Bacteria</taxon>
        <taxon>Pseudomonadati</taxon>
        <taxon>Bacteroidota</taxon>
        <taxon>Chitinophagia</taxon>
        <taxon>Chitinophagales</taxon>
        <taxon>Chitinophagaceae</taxon>
        <taxon>Flavihumibacter</taxon>
    </lineage>
</organism>
<name>A0A0C1IWT2_9BACT</name>
<dbReference type="AlphaFoldDB" id="A0A0C1IWT2"/>
<feature type="domain" description="DinB-like" evidence="1">
    <location>
        <begin position="30"/>
        <end position="155"/>
    </location>
</feature>
<dbReference type="InterPro" id="IPR024775">
    <property type="entry name" value="DinB-like"/>
</dbReference>
<dbReference type="EMBL" id="JSVC01000009">
    <property type="protein sequence ID" value="KIC94944.1"/>
    <property type="molecule type" value="Genomic_DNA"/>
</dbReference>
<proteinExistence type="predicted"/>
<dbReference type="RefSeq" id="WP_082037895.1">
    <property type="nucleotide sequence ID" value="NZ_JSVC01000009.1"/>
</dbReference>
<dbReference type="Proteomes" id="UP000031408">
    <property type="component" value="Unassembled WGS sequence"/>
</dbReference>
<evidence type="ECO:0000313" key="2">
    <source>
        <dbReference type="EMBL" id="KIC94944.1"/>
    </source>
</evidence>
<dbReference type="Gene3D" id="1.20.120.450">
    <property type="entry name" value="dinb family like domain"/>
    <property type="match status" value="1"/>
</dbReference>